<dbReference type="Pfam" id="PF04840">
    <property type="entry name" value="Vps16_C"/>
    <property type="match status" value="1"/>
</dbReference>
<dbReference type="GO" id="GO:0005769">
    <property type="term" value="C:early endosome"/>
    <property type="evidence" value="ECO:0007669"/>
    <property type="project" value="UniProtKB-SubCell"/>
</dbReference>
<dbReference type="GO" id="GO:0099023">
    <property type="term" value="C:vesicle tethering complex"/>
    <property type="evidence" value="ECO:0007669"/>
    <property type="project" value="UniProtKB-ARBA"/>
</dbReference>
<evidence type="ECO:0000256" key="2">
    <source>
        <dbReference type="ARBA" id="ARBA00004541"/>
    </source>
</evidence>
<evidence type="ECO:0000256" key="3">
    <source>
        <dbReference type="ARBA" id="ARBA00004603"/>
    </source>
</evidence>
<dbReference type="PANTHER" id="PTHR13364">
    <property type="entry name" value="DEFECTIVE SPERMATOGENESIS PROTEIN 39"/>
    <property type="match status" value="1"/>
</dbReference>
<reference evidence="8" key="1">
    <citation type="submission" date="2011-08" db="EMBL/GenBank/DDBJ databases">
        <authorList>
            <person name="Rombauts S."/>
        </authorList>
    </citation>
    <scope>NUCLEOTIDE SEQUENCE</scope>
    <source>
        <strain evidence="8">London</strain>
    </source>
</reference>
<dbReference type="HOGENOM" id="CLU_029487_0_0_1"/>
<dbReference type="KEGG" id="tut:107370264"/>
<evidence type="ECO:0000256" key="1">
    <source>
        <dbReference type="ARBA" id="ARBA00004412"/>
    </source>
</evidence>
<gene>
    <name evidence="7" type="primary">107370264</name>
</gene>
<accession>T1L4L1</accession>
<keyword evidence="4" id="KW-0967">Endosome</keyword>
<dbReference type="GO" id="GO:0005770">
    <property type="term" value="C:late endosome"/>
    <property type="evidence" value="ECO:0007669"/>
    <property type="project" value="UniProtKB-SubCell"/>
</dbReference>
<dbReference type="InterPro" id="IPR038132">
    <property type="entry name" value="Vps16_C_sf"/>
</dbReference>
<dbReference type="STRING" id="32264.T1L4L1"/>
<organism evidence="7 8">
    <name type="scientific">Tetranychus urticae</name>
    <name type="common">Two-spotted spider mite</name>
    <dbReference type="NCBI Taxonomy" id="32264"/>
    <lineage>
        <taxon>Eukaryota</taxon>
        <taxon>Metazoa</taxon>
        <taxon>Ecdysozoa</taxon>
        <taxon>Arthropoda</taxon>
        <taxon>Chelicerata</taxon>
        <taxon>Arachnida</taxon>
        <taxon>Acari</taxon>
        <taxon>Acariformes</taxon>
        <taxon>Trombidiformes</taxon>
        <taxon>Prostigmata</taxon>
        <taxon>Eleutherengona</taxon>
        <taxon>Raphignathae</taxon>
        <taxon>Tetranychoidea</taxon>
        <taxon>Tetranychidae</taxon>
        <taxon>Tetranychus</taxon>
    </lineage>
</organism>
<name>T1L4L1_TETUR</name>
<comment type="subcellular location">
    <subcellularLocation>
        <location evidence="2">Cytoplasmic vesicle</location>
    </subcellularLocation>
    <subcellularLocation>
        <location evidence="1">Early endosome</location>
    </subcellularLocation>
    <subcellularLocation>
        <location evidence="3">Late endosome</location>
    </subcellularLocation>
</comment>
<dbReference type="Gene3D" id="1.10.150.780">
    <property type="entry name" value="Vps16, C-terminal region"/>
    <property type="match status" value="1"/>
</dbReference>
<feature type="domain" description="Vps16 C-terminal" evidence="6">
    <location>
        <begin position="120"/>
        <end position="331"/>
    </location>
</feature>
<dbReference type="InterPro" id="IPR006925">
    <property type="entry name" value="Vps16_C"/>
</dbReference>
<dbReference type="Proteomes" id="UP000015104">
    <property type="component" value="Unassembled WGS sequence"/>
</dbReference>
<proteinExistence type="predicted"/>
<reference evidence="7" key="2">
    <citation type="submission" date="2015-06" db="UniProtKB">
        <authorList>
            <consortium name="EnsemblMetazoa"/>
        </authorList>
    </citation>
    <scope>IDENTIFICATION</scope>
</reference>
<dbReference type="AlphaFoldDB" id="T1L4L1"/>
<evidence type="ECO:0000313" key="8">
    <source>
        <dbReference type="Proteomes" id="UP000015104"/>
    </source>
</evidence>
<dbReference type="InterPro" id="IPR040057">
    <property type="entry name" value="Spe-39"/>
</dbReference>
<dbReference type="EMBL" id="CAEY01001102">
    <property type="status" value="NOT_ANNOTATED_CDS"/>
    <property type="molecule type" value="Genomic_DNA"/>
</dbReference>
<dbReference type="eggNOG" id="KOG4677">
    <property type="taxonomic scope" value="Eukaryota"/>
</dbReference>
<dbReference type="OrthoDB" id="9977282at2759"/>
<keyword evidence="8" id="KW-1185">Reference proteome</keyword>
<dbReference type="PANTHER" id="PTHR13364:SF6">
    <property type="entry name" value="SPERMATOGENESIS-DEFECTIVE PROTEIN 39 HOMOLOG"/>
    <property type="match status" value="1"/>
</dbReference>
<evidence type="ECO:0000313" key="7">
    <source>
        <dbReference type="EnsemblMetazoa" id="tetur39g00450.1"/>
    </source>
</evidence>
<dbReference type="GO" id="GO:0007034">
    <property type="term" value="P:vacuolar transport"/>
    <property type="evidence" value="ECO:0007669"/>
    <property type="project" value="TreeGrafter"/>
</dbReference>
<evidence type="ECO:0000256" key="4">
    <source>
        <dbReference type="ARBA" id="ARBA00022753"/>
    </source>
</evidence>
<dbReference type="EnsemblMetazoa" id="tetur39g00450.1">
    <property type="protein sequence ID" value="tetur39g00450.1"/>
    <property type="gene ID" value="tetur39g00450"/>
</dbReference>
<dbReference type="GO" id="GO:0006886">
    <property type="term" value="P:intracellular protein transport"/>
    <property type="evidence" value="ECO:0007669"/>
    <property type="project" value="InterPro"/>
</dbReference>
<keyword evidence="5" id="KW-0968">Cytoplasmic vesicle</keyword>
<sequence length="388" mass="44674">MSTNKSHQLWSDTGKADDFWEYSKPMSFNFEDDADIDSLYDQKVSTVTSVKPTEILSKPQAPDTVKLMSPEEATLRVNQSLQKISNKSYSTPTSSNKIEACIRALINGENPNFSIFKSKEDKLSLLEAAINSYDGDTIIAVIIFLEKTLCWRIFAMELLIRPTAVDHYIDFLRETNRTKDLTDFLAMIGRSEEAAIVNYANAIKCEHMETRIKHLKHCYNNFFKDLQDELYSPAIMEQITLYEYQLPVDAADSKIMEPSERYQVMPCSSFLGSSVITTLFYSIVHHSNNPATHFGSPQTIRNNHNISDKQYYWTASRALAKTARWTEIDNLFHYQTFLGSKKIRNIIPFDRVVRILGNEKAPQPLMHTYLKLVDDDDLKLKLTQEFLR</sequence>
<evidence type="ECO:0000256" key="5">
    <source>
        <dbReference type="ARBA" id="ARBA00023329"/>
    </source>
</evidence>
<protein>
    <recommendedName>
        <fullName evidence="6">Vps16 C-terminal domain-containing protein</fullName>
    </recommendedName>
</protein>
<dbReference type="OMA" id="RMELWMQ"/>
<evidence type="ECO:0000259" key="6">
    <source>
        <dbReference type="Pfam" id="PF04840"/>
    </source>
</evidence>